<gene>
    <name evidence="1" type="ORF">QQF64_002965</name>
</gene>
<dbReference type="EMBL" id="JAYMGO010000011">
    <property type="protein sequence ID" value="KAL1264938.1"/>
    <property type="molecule type" value="Genomic_DNA"/>
</dbReference>
<reference evidence="1 2" key="1">
    <citation type="submission" date="2023-09" db="EMBL/GenBank/DDBJ databases">
        <authorList>
            <person name="Wang M."/>
        </authorList>
    </citation>
    <scope>NUCLEOTIDE SEQUENCE [LARGE SCALE GENOMIC DNA]</scope>
    <source>
        <strain evidence="1">GT-2023</strain>
        <tissue evidence="1">Liver</tissue>
    </source>
</reference>
<comment type="caution">
    <text evidence="1">The sequence shown here is derived from an EMBL/GenBank/DDBJ whole genome shotgun (WGS) entry which is preliminary data.</text>
</comment>
<protein>
    <submittedName>
        <fullName evidence="1">Uncharacterized protein</fullName>
    </submittedName>
</protein>
<keyword evidence="2" id="KW-1185">Reference proteome</keyword>
<organism evidence="1 2">
    <name type="scientific">Cirrhinus molitorella</name>
    <name type="common">mud carp</name>
    <dbReference type="NCBI Taxonomy" id="172907"/>
    <lineage>
        <taxon>Eukaryota</taxon>
        <taxon>Metazoa</taxon>
        <taxon>Chordata</taxon>
        <taxon>Craniata</taxon>
        <taxon>Vertebrata</taxon>
        <taxon>Euteleostomi</taxon>
        <taxon>Actinopterygii</taxon>
        <taxon>Neopterygii</taxon>
        <taxon>Teleostei</taxon>
        <taxon>Ostariophysi</taxon>
        <taxon>Cypriniformes</taxon>
        <taxon>Cyprinidae</taxon>
        <taxon>Labeoninae</taxon>
        <taxon>Labeonini</taxon>
        <taxon>Cirrhinus</taxon>
    </lineage>
</organism>
<sequence>MAHYLKKCLYSRAGERHGENRRSSLASIADFNWLQEMDRWAARGGTRGLGGGAFCFHGDDNQKECHYLSHFTKGFAYQARNASKVRHIPQQRL</sequence>
<evidence type="ECO:0000313" key="2">
    <source>
        <dbReference type="Proteomes" id="UP001558613"/>
    </source>
</evidence>
<dbReference type="Proteomes" id="UP001558613">
    <property type="component" value="Unassembled WGS sequence"/>
</dbReference>
<proteinExistence type="predicted"/>
<name>A0ABR3MIS7_9TELE</name>
<accession>A0ABR3MIS7</accession>
<evidence type="ECO:0000313" key="1">
    <source>
        <dbReference type="EMBL" id="KAL1264938.1"/>
    </source>
</evidence>